<accession>A0A4R8DSB2</accession>
<reference evidence="1 2" key="1">
    <citation type="submission" date="2019-03" db="EMBL/GenBank/DDBJ databases">
        <title>Genomic Encyclopedia of Type Strains, Phase IV (KMG-IV): sequencing the most valuable type-strain genomes for metagenomic binning, comparative biology and taxonomic classification.</title>
        <authorList>
            <person name="Goeker M."/>
        </authorList>
    </citation>
    <scope>NUCLEOTIDE SEQUENCE [LARGE SCALE GENOMIC DNA]</scope>
    <source>
        <strain evidence="1 2">DSM 100059</strain>
    </source>
</reference>
<dbReference type="AlphaFoldDB" id="A0A4R8DSB2"/>
<dbReference type="SUPFAM" id="SSF54427">
    <property type="entry name" value="NTF2-like"/>
    <property type="match status" value="1"/>
</dbReference>
<dbReference type="InterPro" id="IPR009959">
    <property type="entry name" value="Cyclase_SnoaL-like"/>
</dbReference>
<dbReference type="Gene3D" id="3.10.450.50">
    <property type="match status" value="1"/>
</dbReference>
<comment type="caution">
    <text evidence="1">The sequence shown here is derived from an EMBL/GenBank/DDBJ whole genome shotgun (WGS) entry which is preliminary data.</text>
</comment>
<dbReference type="GO" id="GO:0030638">
    <property type="term" value="P:polyketide metabolic process"/>
    <property type="evidence" value="ECO:0007669"/>
    <property type="project" value="InterPro"/>
</dbReference>
<sequence length="132" mass="14849">MTYPIVSRFIQQAWNRGGIPELHPSFVDHSLPPGVATTRDWIALTSLSFEHQTIIEDHVAEGDKCVVRITFRVRHIGEWRGIPATFLEAETRGYRMFRVQDGKIIEHWALLDGQALENQLRGAASGCAAPRG</sequence>
<name>A0A4R8DSB2_9BACT</name>
<proteinExistence type="predicted"/>
<dbReference type="OrthoDB" id="4774596at2"/>
<dbReference type="Pfam" id="PF07366">
    <property type="entry name" value="SnoaL"/>
    <property type="match status" value="1"/>
</dbReference>
<dbReference type="InterPro" id="IPR032710">
    <property type="entry name" value="NTF2-like_dom_sf"/>
</dbReference>
<evidence type="ECO:0000313" key="1">
    <source>
        <dbReference type="EMBL" id="TDX00305.1"/>
    </source>
</evidence>
<evidence type="ECO:0000313" key="2">
    <source>
        <dbReference type="Proteomes" id="UP000294498"/>
    </source>
</evidence>
<gene>
    <name evidence="1" type="ORF">EDB95_1326</name>
</gene>
<organism evidence="1 2">
    <name type="scientific">Dinghuibacter silviterrae</name>
    <dbReference type="NCBI Taxonomy" id="1539049"/>
    <lineage>
        <taxon>Bacteria</taxon>
        <taxon>Pseudomonadati</taxon>
        <taxon>Bacteroidota</taxon>
        <taxon>Chitinophagia</taxon>
        <taxon>Chitinophagales</taxon>
        <taxon>Chitinophagaceae</taxon>
        <taxon>Dinghuibacter</taxon>
    </lineage>
</organism>
<dbReference type="EMBL" id="SODV01000001">
    <property type="protein sequence ID" value="TDX00305.1"/>
    <property type="molecule type" value="Genomic_DNA"/>
</dbReference>
<keyword evidence="2" id="KW-1185">Reference proteome</keyword>
<dbReference type="Proteomes" id="UP000294498">
    <property type="component" value="Unassembled WGS sequence"/>
</dbReference>
<dbReference type="RefSeq" id="WP_133991746.1">
    <property type="nucleotide sequence ID" value="NZ_SODV01000001.1"/>
</dbReference>
<protein>
    <submittedName>
        <fullName evidence="1">SnoaL-like polyketide cyclase</fullName>
    </submittedName>
</protein>